<evidence type="ECO:0000256" key="9">
    <source>
        <dbReference type="ARBA" id="ARBA00049940"/>
    </source>
</evidence>
<keyword evidence="2 10" id="KW-1003">Cell membrane</keyword>
<dbReference type="RefSeq" id="WP_042529914.1">
    <property type="nucleotide sequence ID" value="NZ_CAXOIH010000003.1"/>
</dbReference>
<reference evidence="11 12" key="1">
    <citation type="submission" date="2014-11" db="EMBL/GenBank/DDBJ databases">
        <authorList>
            <person name="Urmite Genomes Urmite Genomes"/>
        </authorList>
    </citation>
    <scope>NUCLEOTIDE SEQUENCE [LARGE SCALE GENOMIC DNA]</scope>
    <source>
        <strain evidence="11 12">Oc5</strain>
    </source>
</reference>
<evidence type="ECO:0000313" key="11">
    <source>
        <dbReference type="EMBL" id="CEI81048.1"/>
    </source>
</evidence>
<evidence type="ECO:0000256" key="1">
    <source>
        <dbReference type="ARBA" id="ARBA00004651"/>
    </source>
</evidence>
<dbReference type="Proteomes" id="UP000040453">
    <property type="component" value="Unassembled WGS sequence"/>
</dbReference>
<feature type="transmembrane region" description="Helical" evidence="10">
    <location>
        <begin position="31"/>
        <end position="54"/>
    </location>
</feature>
<evidence type="ECO:0000313" key="12">
    <source>
        <dbReference type="Proteomes" id="UP000040453"/>
    </source>
</evidence>
<organism evidence="11 12">
    <name type="scientific">Oceanobacillus oncorhynchi</name>
    <dbReference type="NCBI Taxonomy" id="545501"/>
    <lineage>
        <taxon>Bacteria</taxon>
        <taxon>Bacillati</taxon>
        <taxon>Bacillota</taxon>
        <taxon>Bacilli</taxon>
        <taxon>Bacillales</taxon>
        <taxon>Bacillaceae</taxon>
        <taxon>Oceanobacillus</taxon>
    </lineage>
</organism>
<comment type="subcellular location">
    <subcellularLocation>
        <location evidence="1 10">Cell membrane</location>
        <topology evidence="1 10">Multi-pass membrane protein</topology>
    </subcellularLocation>
</comment>
<evidence type="ECO:0000256" key="4">
    <source>
        <dbReference type="ARBA" id="ARBA00022989"/>
    </source>
</evidence>
<keyword evidence="10" id="KW-0406">Ion transport</keyword>
<comment type="similarity">
    <text evidence="7 10">Belongs to the fluoride channel Fluc/FEX (TC 1.A.43) family.</text>
</comment>
<keyword evidence="6 10" id="KW-0407">Ion channel</keyword>
<keyword evidence="4 10" id="KW-1133">Transmembrane helix</keyword>
<sequence>MFFVGAGGAVGALLRYIISEYMKPLKAEKGIIFPVATWIINVSGSLLLGVLYGLDLPFELWLLLGVGFCGGYTTFSTFGKEVIDLLLDNKWLAAFWYISTSALLSIAAAWAGIHSVFIFS</sequence>
<name>A0A0A1MD77_9BACI</name>
<dbReference type="AlphaFoldDB" id="A0A0A1MD77"/>
<proteinExistence type="inferred from homology"/>
<dbReference type="Pfam" id="PF02537">
    <property type="entry name" value="CRCB"/>
    <property type="match status" value="1"/>
</dbReference>
<keyword evidence="10" id="KW-0915">Sodium</keyword>
<comment type="function">
    <text evidence="9 10">Fluoride-specific ion channel. Important for reducing fluoride concentration in the cell, thus reducing its toxicity.</text>
</comment>
<gene>
    <name evidence="11" type="primary">crcB_2</name>
    <name evidence="10" type="synonym">crcB</name>
    <name evidence="10" type="synonym">fluC</name>
    <name evidence="11" type="ORF">BN997_00864</name>
</gene>
<dbReference type="GO" id="GO:0005886">
    <property type="term" value="C:plasma membrane"/>
    <property type="evidence" value="ECO:0007669"/>
    <property type="project" value="UniProtKB-SubCell"/>
</dbReference>
<keyword evidence="5 10" id="KW-0472">Membrane</keyword>
<evidence type="ECO:0000256" key="10">
    <source>
        <dbReference type="HAMAP-Rule" id="MF_00454"/>
    </source>
</evidence>
<feature type="binding site" evidence="10">
    <location>
        <position position="70"/>
    </location>
    <ligand>
        <name>Na(+)</name>
        <dbReference type="ChEBI" id="CHEBI:29101"/>
        <note>structural</note>
    </ligand>
</feature>
<evidence type="ECO:0000256" key="6">
    <source>
        <dbReference type="ARBA" id="ARBA00023303"/>
    </source>
</evidence>
<keyword evidence="10" id="KW-0813">Transport</keyword>
<evidence type="ECO:0000256" key="5">
    <source>
        <dbReference type="ARBA" id="ARBA00023136"/>
    </source>
</evidence>
<accession>A0A0A1MD77</accession>
<dbReference type="GO" id="GO:0062054">
    <property type="term" value="F:fluoride channel activity"/>
    <property type="evidence" value="ECO:0007669"/>
    <property type="project" value="UniProtKB-UniRule"/>
</dbReference>
<keyword evidence="10" id="KW-0479">Metal-binding</keyword>
<evidence type="ECO:0000256" key="3">
    <source>
        <dbReference type="ARBA" id="ARBA00022692"/>
    </source>
</evidence>
<dbReference type="HAMAP" id="MF_00454">
    <property type="entry name" value="FluC"/>
    <property type="match status" value="1"/>
</dbReference>
<feature type="binding site" evidence="10">
    <location>
        <position position="73"/>
    </location>
    <ligand>
        <name>Na(+)</name>
        <dbReference type="ChEBI" id="CHEBI:29101"/>
        <note>structural</note>
    </ligand>
</feature>
<protein>
    <recommendedName>
        <fullName evidence="10">Fluoride-specific ion channel FluC</fullName>
    </recommendedName>
</protein>
<comment type="activity regulation">
    <text evidence="10">Na(+) is not transported, but it plays an essential structural role and its presence is essential for fluoride channel function.</text>
</comment>
<dbReference type="GO" id="GO:0046872">
    <property type="term" value="F:metal ion binding"/>
    <property type="evidence" value="ECO:0007669"/>
    <property type="project" value="UniProtKB-KW"/>
</dbReference>
<dbReference type="PANTHER" id="PTHR28259">
    <property type="entry name" value="FLUORIDE EXPORT PROTEIN 1-RELATED"/>
    <property type="match status" value="1"/>
</dbReference>
<keyword evidence="3 10" id="KW-0812">Transmembrane</keyword>
<feature type="transmembrane region" description="Helical" evidence="10">
    <location>
        <begin position="60"/>
        <end position="79"/>
    </location>
</feature>
<dbReference type="EMBL" id="CDGG01000001">
    <property type="protein sequence ID" value="CEI81048.1"/>
    <property type="molecule type" value="Genomic_DNA"/>
</dbReference>
<keyword evidence="12" id="KW-1185">Reference proteome</keyword>
<comment type="catalytic activity">
    <reaction evidence="8">
        <text>fluoride(in) = fluoride(out)</text>
        <dbReference type="Rhea" id="RHEA:76159"/>
        <dbReference type="ChEBI" id="CHEBI:17051"/>
    </reaction>
    <physiologicalReaction direction="left-to-right" evidence="8">
        <dbReference type="Rhea" id="RHEA:76160"/>
    </physiologicalReaction>
</comment>
<dbReference type="OrthoDB" id="9815830at2"/>
<evidence type="ECO:0000256" key="7">
    <source>
        <dbReference type="ARBA" id="ARBA00035120"/>
    </source>
</evidence>
<dbReference type="GO" id="GO:0140114">
    <property type="term" value="P:cellular detoxification of fluoride"/>
    <property type="evidence" value="ECO:0007669"/>
    <property type="project" value="UniProtKB-UniRule"/>
</dbReference>
<dbReference type="STRING" id="545501.BN997_00864"/>
<evidence type="ECO:0000256" key="8">
    <source>
        <dbReference type="ARBA" id="ARBA00035585"/>
    </source>
</evidence>
<feature type="transmembrane region" description="Helical" evidence="10">
    <location>
        <begin position="91"/>
        <end position="113"/>
    </location>
</feature>
<dbReference type="InterPro" id="IPR003691">
    <property type="entry name" value="FluC"/>
</dbReference>
<dbReference type="PANTHER" id="PTHR28259:SF1">
    <property type="entry name" value="FLUORIDE EXPORT PROTEIN 1-RELATED"/>
    <property type="match status" value="1"/>
</dbReference>
<evidence type="ECO:0000256" key="2">
    <source>
        <dbReference type="ARBA" id="ARBA00022475"/>
    </source>
</evidence>